<evidence type="ECO:0000313" key="1">
    <source>
        <dbReference type="EMBL" id="KPP64310.1"/>
    </source>
</evidence>
<protein>
    <submittedName>
        <fullName evidence="1">Uncharacterized protein</fullName>
    </submittedName>
</protein>
<organism evidence="1 2">
    <name type="scientific">Scleropages formosus</name>
    <name type="common">Asian bonytongue</name>
    <name type="synonym">Osteoglossum formosum</name>
    <dbReference type="NCBI Taxonomy" id="113540"/>
    <lineage>
        <taxon>Eukaryota</taxon>
        <taxon>Metazoa</taxon>
        <taxon>Chordata</taxon>
        <taxon>Craniata</taxon>
        <taxon>Vertebrata</taxon>
        <taxon>Euteleostomi</taxon>
        <taxon>Actinopterygii</taxon>
        <taxon>Neopterygii</taxon>
        <taxon>Teleostei</taxon>
        <taxon>Osteoglossocephala</taxon>
        <taxon>Osteoglossomorpha</taxon>
        <taxon>Osteoglossiformes</taxon>
        <taxon>Osteoglossidae</taxon>
        <taxon>Scleropages</taxon>
    </lineage>
</organism>
<dbReference type="EMBL" id="JARO02007144">
    <property type="protein sequence ID" value="KPP64310.1"/>
    <property type="molecule type" value="Genomic_DNA"/>
</dbReference>
<evidence type="ECO:0000313" key="2">
    <source>
        <dbReference type="Proteomes" id="UP000034805"/>
    </source>
</evidence>
<sequence>MMEEILRKLQKDASGNKFKAIRDACAAACGECESRRAAHAGPCCARERWDVVGTSDAERLHIVCVPRRVPWQGLMCSSSAAGLVWSCISYRSEFQHPRDYRERHFSTPLVHSLCPGQLHGNEQTESLEAHNGSVKIAPSQLSLRNAPEVSGSNHSHGISLKFEHY</sequence>
<dbReference type="AlphaFoldDB" id="A0A0P7U1T5"/>
<gene>
    <name evidence="1" type="ORF">Z043_117362</name>
</gene>
<proteinExistence type="predicted"/>
<accession>A0A0P7U1T5</accession>
<reference evidence="1 2" key="1">
    <citation type="submission" date="2015-08" db="EMBL/GenBank/DDBJ databases">
        <title>The genome of the Asian arowana (Scleropages formosus).</title>
        <authorList>
            <person name="Tan M.H."/>
            <person name="Gan H.M."/>
            <person name="Croft L.J."/>
            <person name="Austin C.M."/>
        </authorList>
    </citation>
    <scope>NUCLEOTIDE SEQUENCE [LARGE SCALE GENOMIC DNA]</scope>
    <source>
        <strain evidence="1">Aro1</strain>
    </source>
</reference>
<dbReference type="Proteomes" id="UP000034805">
    <property type="component" value="Unassembled WGS sequence"/>
</dbReference>
<name>A0A0P7U1T5_SCLFO</name>
<comment type="caution">
    <text evidence="1">The sequence shown here is derived from an EMBL/GenBank/DDBJ whole genome shotgun (WGS) entry which is preliminary data.</text>
</comment>